<accession>A0A3M2YIQ1</accession>
<sequence length="59" mass="6519">MSSSSCVRVTTCGELRISTSSRVRLIGEKGSWTPPRMMVCVPRSKHRSATSSTCRTSER</sequence>
<gene>
    <name evidence="1" type="ORF">APX70_200264</name>
</gene>
<name>A0A3M2YIQ1_PSEYM</name>
<dbReference type="EMBL" id="RBNL01002278">
    <property type="protein sequence ID" value="RML75739.1"/>
    <property type="molecule type" value="Genomic_DNA"/>
</dbReference>
<protein>
    <submittedName>
        <fullName evidence="1">Uncharacterized protein</fullName>
    </submittedName>
</protein>
<comment type="caution">
    <text evidence="1">The sequence shown here is derived from an EMBL/GenBank/DDBJ whole genome shotgun (WGS) entry which is preliminary data.</text>
</comment>
<dbReference type="Proteomes" id="UP000282378">
    <property type="component" value="Unassembled WGS sequence"/>
</dbReference>
<proteinExistence type="predicted"/>
<organism evidence="1 2">
    <name type="scientific">Pseudomonas syringae pv. maculicola</name>
    <dbReference type="NCBI Taxonomy" id="59511"/>
    <lineage>
        <taxon>Bacteria</taxon>
        <taxon>Pseudomonadati</taxon>
        <taxon>Pseudomonadota</taxon>
        <taxon>Gammaproteobacteria</taxon>
        <taxon>Pseudomonadales</taxon>
        <taxon>Pseudomonadaceae</taxon>
        <taxon>Pseudomonas</taxon>
    </lineage>
</organism>
<reference evidence="1 2" key="1">
    <citation type="submission" date="2018-08" db="EMBL/GenBank/DDBJ databases">
        <title>Recombination of ecologically and evolutionarily significant loci maintains genetic cohesion in the Pseudomonas syringae species complex.</title>
        <authorList>
            <person name="Dillon M."/>
            <person name="Thakur S."/>
            <person name="Almeida R.N.D."/>
            <person name="Weir B.S."/>
            <person name="Guttman D.S."/>
        </authorList>
    </citation>
    <scope>NUCLEOTIDE SEQUENCE [LARGE SCALE GENOMIC DNA]</scope>
    <source>
        <strain evidence="1 2">88_10</strain>
    </source>
</reference>
<dbReference type="AlphaFoldDB" id="A0A3M2YIQ1"/>
<evidence type="ECO:0000313" key="1">
    <source>
        <dbReference type="EMBL" id="RML75739.1"/>
    </source>
</evidence>
<evidence type="ECO:0000313" key="2">
    <source>
        <dbReference type="Proteomes" id="UP000282378"/>
    </source>
</evidence>